<evidence type="ECO:0000313" key="3">
    <source>
        <dbReference type="EMBL" id="MBB5432907.1"/>
    </source>
</evidence>
<dbReference type="Pfam" id="PF19365">
    <property type="entry name" value="DUF5941"/>
    <property type="match status" value="1"/>
</dbReference>
<reference evidence="3 4" key="1">
    <citation type="submission" date="2020-08" db="EMBL/GenBank/DDBJ databases">
        <title>Sequencing the genomes of 1000 actinobacteria strains.</title>
        <authorList>
            <person name="Klenk H.-P."/>
        </authorList>
    </citation>
    <scope>NUCLEOTIDE SEQUENCE [LARGE SCALE GENOMIC DNA]</scope>
    <source>
        <strain evidence="3 4">DSM 44551</strain>
    </source>
</reference>
<gene>
    <name evidence="3" type="ORF">HDA36_002991</name>
</gene>
<dbReference type="Proteomes" id="UP000572635">
    <property type="component" value="Unassembled WGS sequence"/>
</dbReference>
<keyword evidence="1" id="KW-0472">Membrane</keyword>
<dbReference type="RefSeq" id="WP_312893642.1">
    <property type="nucleotide sequence ID" value="NZ_BAAAJD010000134.1"/>
</dbReference>
<proteinExistence type="predicted"/>
<name>A0A7W8QLZ4_9ACTN</name>
<keyword evidence="1" id="KW-1133">Transmembrane helix</keyword>
<evidence type="ECO:0000256" key="1">
    <source>
        <dbReference type="SAM" id="Phobius"/>
    </source>
</evidence>
<comment type="caution">
    <text evidence="3">The sequence shown here is derived from an EMBL/GenBank/DDBJ whole genome shotgun (WGS) entry which is preliminary data.</text>
</comment>
<feature type="transmembrane region" description="Helical" evidence="1">
    <location>
        <begin position="87"/>
        <end position="112"/>
    </location>
</feature>
<dbReference type="InterPro" id="IPR045985">
    <property type="entry name" value="DUF5941"/>
</dbReference>
<sequence>MRFLRDDGHLGRALGRLAGGALPPLPPALTAALATAVLLAVGLGEVSGITLFAPVALLLPAAAASGHPHGGRFDRAVPPLLRGTEYLYLLALGIGAGVPGPLVFVLLTVVVLHHCDTVCRTHRGTGRSGRTARALLGWDGRMLLVAAGGALGWLPFTYGALAVCLAVLLVADSVREWANTPVARPADVPRNERGGAQASTT</sequence>
<protein>
    <recommendedName>
        <fullName evidence="2">DUF5941 domain-containing protein</fullName>
    </recommendedName>
</protein>
<feature type="transmembrane region" description="Helical" evidence="1">
    <location>
        <begin position="143"/>
        <end position="171"/>
    </location>
</feature>
<feature type="domain" description="DUF5941" evidence="2">
    <location>
        <begin position="4"/>
        <end position="180"/>
    </location>
</feature>
<evidence type="ECO:0000259" key="2">
    <source>
        <dbReference type="Pfam" id="PF19365"/>
    </source>
</evidence>
<organism evidence="3 4">
    <name type="scientific">Nocardiopsis composta</name>
    <dbReference type="NCBI Taxonomy" id="157465"/>
    <lineage>
        <taxon>Bacteria</taxon>
        <taxon>Bacillati</taxon>
        <taxon>Actinomycetota</taxon>
        <taxon>Actinomycetes</taxon>
        <taxon>Streptosporangiales</taxon>
        <taxon>Nocardiopsidaceae</taxon>
        <taxon>Nocardiopsis</taxon>
    </lineage>
</organism>
<feature type="transmembrane region" description="Helical" evidence="1">
    <location>
        <begin position="21"/>
        <end position="43"/>
    </location>
</feature>
<dbReference type="AlphaFoldDB" id="A0A7W8QLZ4"/>
<keyword evidence="4" id="KW-1185">Reference proteome</keyword>
<dbReference type="EMBL" id="JACHDB010000001">
    <property type="protein sequence ID" value="MBB5432907.1"/>
    <property type="molecule type" value="Genomic_DNA"/>
</dbReference>
<accession>A0A7W8QLZ4</accession>
<feature type="transmembrane region" description="Helical" evidence="1">
    <location>
        <begin position="49"/>
        <end position="66"/>
    </location>
</feature>
<evidence type="ECO:0000313" key="4">
    <source>
        <dbReference type="Proteomes" id="UP000572635"/>
    </source>
</evidence>
<keyword evidence="1" id="KW-0812">Transmembrane</keyword>